<accession>A0A6C2YKZ4</accession>
<dbReference type="EMBL" id="LR586016">
    <property type="protein sequence ID" value="VIP01971.1"/>
    <property type="molecule type" value="Genomic_DNA"/>
</dbReference>
<dbReference type="InterPro" id="IPR036043">
    <property type="entry name" value="Phosphoglycerate_kinase_sf"/>
</dbReference>
<dbReference type="KEGG" id="tim:GMBLW1_19890"/>
<dbReference type="EMBL" id="LR593887">
    <property type="protein sequence ID" value="VTR99999.1"/>
    <property type="molecule type" value="Genomic_DNA"/>
</dbReference>
<evidence type="ECO:0000256" key="8">
    <source>
        <dbReference type="ARBA" id="ARBA00022679"/>
    </source>
</evidence>
<dbReference type="EC" id="2.7.2.3" evidence="5 13"/>
<keyword evidence="18" id="KW-1185">Reference proteome</keyword>
<feature type="binding site" evidence="14">
    <location>
        <position position="38"/>
    </location>
    <ligand>
        <name>(2R)-3-phosphoglycerate</name>
        <dbReference type="ChEBI" id="CHEBI:58272"/>
    </ligand>
</feature>
<feature type="binding site" evidence="13">
    <location>
        <position position="157"/>
    </location>
    <ligand>
        <name>substrate</name>
    </ligand>
</feature>
<gene>
    <name evidence="13" type="primary">pgk</name>
    <name evidence="17" type="ORF">GMBLW1_19890</name>
</gene>
<name>A0A6C2YKZ4_9BACT</name>
<dbReference type="GO" id="GO:0005829">
    <property type="term" value="C:cytosol"/>
    <property type="evidence" value="ECO:0007669"/>
    <property type="project" value="TreeGrafter"/>
</dbReference>
<evidence type="ECO:0000256" key="2">
    <source>
        <dbReference type="ARBA" id="ARBA00004838"/>
    </source>
</evidence>
<dbReference type="GO" id="GO:0006094">
    <property type="term" value="P:gluconeogenesis"/>
    <property type="evidence" value="ECO:0007669"/>
    <property type="project" value="TreeGrafter"/>
</dbReference>
<dbReference type="GO" id="GO:0043531">
    <property type="term" value="F:ADP binding"/>
    <property type="evidence" value="ECO:0007669"/>
    <property type="project" value="TreeGrafter"/>
</dbReference>
<dbReference type="Pfam" id="PF00162">
    <property type="entry name" value="PGK"/>
    <property type="match status" value="1"/>
</dbReference>
<evidence type="ECO:0000256" key="13">
    <source>
        <dbReference type="HAMAP-Rule" id="MF_00145"/>
    </source>
</evidence>
<sequence length="399" mass="42418">MPKKSLANLTDLAGKKVVIRVDFNVPQDKDGTITNDRRIRGALPTIQYVLEKGGSAILISHLGRPTGDAEADKPFRMDRVATRLGELLGKPVQKSDEVVGPISAEKVAALKPGEVLLLENVRFHPDEQNKKHDGTFAKTLASYGDVYVNDAFGTCHRKDVSMLALPEAMKGKPRVVGFLVAKELDILANLLGTPKRPMVGLLGGGKVSDKIGFIKAMLARVDQVLVGGAMTYTFLKAQGIEIGSSRCEADKLDLARELLELGKGKIVLPVDHLIADKVAADATTEVSDGQVPAGKFGLDIGPKTIQLYSDIIAKAGTVVWNGPMGKFEDEPFAKGTKSIGEAMAANQNAVTVVGGGETAEAVEQFGLDSQMTHVSTGGGAFLEYVEGTPFAALDQIDDQ</sequence>
<evidence type="ECO:0000256" key="12">
    <source>
        <dbReference type="ARBA" id="ARBA00023152"/>
    </source>
</evidence>
<dbReference type="HAMAP" id="MF_00145">
    <property type="entry name" value="Phosphoglyc_kinase"/>
    <property type="match status" value="1"/>
</dbReference>
<evidence type="ECO:0000256" key="11">
    <source>
        <dbReference type="ARBA" id="ARBA00022840"/>
    </source>
</evidence>
<dbReference type="InterPro" id="IPR015911">
    <property type="entry name" value="Phosphoglycerate_kinase_CS"/>
</dbReference>
<dbReference type="Proteomes" id="UP000464378">
    <property type="component" value="Chromosome"/>
</dbReference>
<feature type="binding site" evidence="13 14">
    <location>
        <begin position="61"/>
        <end position="64"/>
    </location>
    <ligand>
        <name>substrate</name>
    </ligand>
</feature>
<evidence type="ECO:0000256" key="14">
    <source>
        <dbReference type="PIRSR" id="PIRSR000724-1"/>
    </source>
</evidence>
<evidence type="ECO:0000256" key="1">
    <source>
        <dbReference type="ARBA" id="ARBA00000642"/>
    </source>
</evidence>
<dbReference type="FunFam" id="3.40.50.1260:FF:000031">
    <property type="entry name" value="Phosphoglycerate kinase 1"/>
    <property type="match status" value="1"/>
</dbReference>
<comment type="catalytic activity">
    <reaction evidence="1 13 16">
        <text>(2R)-3-phosphoglycerate + ATP = (2R)-3-phospho-glyceroyl phosphate + ADP</text>
        <dbReference type="Rhea" id="RHEA:14801"/>
        <dbReference type="ChEBI" id="CHEBI:30616"/>
        <dbReference type="ChEBI" id="CHEBI:57604"/>
        <dbReference type="ChEBI" id="CHEBI:58272"/>
        <dbReference type="ChEBI" id="CHEBI:456216"/>
        <dbReference type="EC" id="2.7.2.3"/>
    </reaction>
</comment>
<feature type="binding site" evidence="14">
    <location>
        <position position="157"/>
    </location>
    <ligand>
        <name>(2R)-3-phosphoglycerate</name>
        <dbReference type="ChEBI" id="CHEBI:58272"/>
    </ligand>
</feature>
<dbReference type="FunCoup" id="A0A6C2YKZ4">
    <property type="interactions" value="478"/>
</dbReference>
<evidence type="ECO:0000313" key="18">
    <source>
        <dbReference type="Proteomes" id="UP000464378"/>
    </source>
</evidence>
<feature type="binding site" evidence="13 15">
    <location>
        <position position="297"/>
    </location>
    <ligand>
        <name>ATP</name>
        <dbReference type="ChEBI" id="CHEBI:30616"/>
    </ligand>
</feature>
<evidence type="ECO:0000313" key="17">
    <source>
        <dbReference type="EMBL" id="VIP01971.1"/>
    </source>
</evidence>
<dbReference type="Gene3D" id="3.40.50.1260">
    <property type="entry name" value="Phosphoglycerate kinase, N-terminal domain"/>
    <property type="match status" value="2"/>
</dbReference>
<comment type="subunit">
    <text evidence="4 13">Monomer.</text>
</comment>
<dbReference type="PANTHER" id="PTHR11406">
    <property type="entry name" value="PHOSPHOGLYCERATE KINASE"/>
    <property type="match status" value="1"/>
</dbReference>
<keyword evidence="9 13" id="KW-0547">Nucleotide-binding</keyword>
<comment type="pathway">
    <text evidence="2 13">Carbohydrate degradation; glycolysis; pyruvate from D-glyceraldehyde 3-phosphate: step 2/5.</text>
</comment>
<evidence type="ECO:0000256" key="5">
    <source>
        <dbReference type="ARBA" id="ARBA00013061"/>
    </source>
</evidence>
<evidence type="ECO:0000256" key="9">
    <source>
        <dbReference type="ARBA" id="ARBA00022741"/>
    </source>
</evidence>
<keyword evidence="7 13" id="KW-0963">Cytoplasm</keyword>
<comment type="similarity">
    <text evidence="3 13 16">Belongs to the phosphoglycerate kinase family.</text>
</comment>
<feature type="binding site" evidence="14">
    <location>
        <position position="122"/>
    </location>
    <ligand>
        <name>(2R)-3-phosphoglycerate</name>
        <dbReference type="ChEBI" id="CHEBI:58272"/>
    </ligand>
</feature>
<dbReference type="FunFam" id="3.40.50.1260:FF:000006">
    <property type="entry name" value="Phosphoglycerate kinase"/>
    <property type="match status" value="1"/>
</dbReference>
<keyword evidence="11 13" id="KW-0067">ATP-binding</keyword>
<evidence type="ECO:0000256" key="6">
    <source>
        <dbReference type="ARBA" id="ARBA00016471"/>
    </source>
</evidence>
<dbReference type="PROSITE" id="PS00111">
    <property type="entry name" value="PGLYCERATE_KINASE"/>
    <property type="match status" value="1"/>
</dbReference>
<evidence type="ECO:0000256" key="16">
    <source>
        <dbReference type="RuleBase" id="RU000532"/>
    </source>
</evidence>
<keyword evidence="12 13" id="KW-0324">Glycolysis</keyword>
<dbReference type="PIRSF" id="PIRSF000724">
    <property type="entry name" value="Pgk"/>
    <property type="match status" value="1"/>
</dbReference>
<protein>
    <recommendedName>
        <fullName evidence="6 13">Phosphoglycerate kinase</fullName>
        <ecNumber evidence="5 13">2.7.2.3</ecNumber>
    </recommendedName>
</protein>
<dbReference type="RefSeq" id="WP_162657197.1">
    <property type="nucleotide sequence ID" value="NZ_LR593887.1"/>
</dbReference>
<dbReference type="GO" id="GO:0004618">
    <property type="term" value="F:phosphoglycerate kinase activity"/>
    <property type="evidence" value="ECO:0007669"/>
    <property type="project" value="UniProtKB-UniRule"/>
</dbReference>
<dbReference type="SUPFAM" id="SSF53748">
    <property type="entry name" value="Phosphoglycerate kinase"/>
    <property type="match status" value="1"/>
</dbReference>
<dbReference type="InterPro" id="IPR015824">
    <property type="entry name" value="Phosphoglycerate_kinase_N"/>
</dbReference>
<feature type="binding site" evidence="13 15">
    <location>
        <position position="328"/>
    </location>
    <ligand>
        <name>ATP</name>
        <dbReference type="ChEBI" id="CHEBI:30616"/>
    </ligand>
</feature>
<dbReference type="UniPathway" id="UPA00109">
    <property type="reaction ID" value="UER00185"/>
</dbReference>
<comment type="subcellular location">
    <subcellularLocation>
        <location evidence="13">Cytoplasm</location>
    </subcellularLocation>
</comment>
<proteinExistence type="inferred from homology"/>
<feature type="binding site" evidence="13">
    <location>
        <position position="38"/>
    </location>
    <ligand>
        <name>substrate</name>
    </ligand>
</feature>
<dbReference type="PRINTS" id="PR00477">
    <property type="entry name" value="PHGLYCKINASE"/>
</dbReference>
<feature type="binding site" evidence="13 14">
    <location>
        <begin position="22"/>
        <end position="24"/>
    </location>
    <ligand>
        <name>substrate</name>
    </ligand>
</feature>
<feature type="binding site" evidence="13 15">
    <location>
        <position position="210"/>
    </location>
    <ligand>
        <name>ATP</name>
        <dbReference type="ChEBI" id="CHEBI:30616"/>
    </ligand>
</feature>
<organism evidence="17">
    <name type="scientific">Tuwongella immobilis</name>
    <dbReference type="NCBI Taxonomy" id="692036"/>
    <lineage>
        <taxon>Bacteria</taxon>
        <taxon>Pseudomonadati</taxon>
        <taxon>Planctomycetota</taxon>
        <taxon>Planctomycetia</taxon>
        <taxon>Gemmatales</taxon>
        <taxon>Gemmataceae</taxon>
        <taxon>Tuwongella</taxon>
    </lineage>
</organism>
<dbReference type="GO" id="GO:0006096">
    <property type="term" value="P:glycolytic process"/>
    <property type="evidence" value="ECO:0007669"/>
    <property type="project" value="UniProtKB-UniRule"/>
</dbReference>
<keyword evidence="8 13" id="KW-0808">Transferase</keyword>
<evidence type="ECO:0000256" key="7">
    <source>
        <dbReference type="ARBA" id="ARBA00022490"/>
    </source>
</evidence>
<evidence type="ECO:0000256" key="10">
    <source>
        <dbReference type="ARBA" id="ARBA00022777"/>
    </source>
</evidence>
<feature type="binding site" evidence="13">
    <location>
        <position position="122"/>
    </location>
    <ligand>
        <name>substrate</name>
    </ligand>
</feature>
<dbReference type="PANTHER" id="PTHR11406:SF23">
    <property type="entry name" value="PHOSPHOGLYCERATE KINASE 1, CHLOROPLASTIC-RELATED"/>
    <property type="match status" value="1"/>
</dbReference>
<dbReference type="InParanoid" id="A0A6C2YKZ4"/>
<dbReference type="AlphaFoldDB" id="A0A6C2YKZ4"/>
<evidence type="ECO:0000256" key="4">
    <source>
        <dbReference type="ARBA" id="ARBA00011245"/>
    </source>
</evidence>
<feature type="binding site" evidence="13">
    <location>
        <begin position="355"/>
        <end position="358"/>
    </location>
    <ligand>
        <name>ATP</name>
        <dbReference type="ChEBI" id="CHEBI:30616"/>
    </ligand>
</feature>
<dbReference type="GO" id="GO:0005524">
    <property type="term" value="F:ATP binding"/>
    <property type="evidence" value="ECO:0007669"/>
    <property type="project" value="UniProtKB-KW"/>
</dbReference>
<dbReference type="InterPro" id="IPR001576">
    <property type="entry name" value="Phosphoglycerate_kinase"/>
</dbReference>
<evidence type="ECO:0000256" key="3">
    <source>
        <dbReference type="ARBA" id="ARBA00008982"/>
    </source>
</evidence>
<keyword evidence="10 13" id="KW-0418">Kinase</keyword>
<evidence type="ECO:0000256" key="15">
    <source>
        <dbReference type="PIRSR" id="PIRSR000724-2"/>
    </source>
</evidence>
<reference evidence="17" key="1">
    <citation type="submission" date="2019-04" db="EMBL/GenBank/DDBJ databases">
        <authorList>
            <consortium name="Science for Life Laboratories"/>
        </authorList>
    </citation>
    <scope>NUCLEOTIDE SEQUENCE</scope>
    <source>
        <strain evidence="17">MBLW1</strain>
    </source>
</reference>